<feature type="region of interest" description="Disordered" evidence="2">
    <location>
        <begin position="16"/>
        <end position="63"/>
    </location>
</feature>
<evidence type="ECO:0000256" key="1">
    <source>
        <dbReference type="ARBA" id="ARBA00022729"/>
    </source>
</evidence>
<proteinExistence type="predicted"/>
<evidence type="ECO:0000313" key="4">
    <source>
        <dbReference type="Proteomes" id="UP000305654"/>
    </source>
</evidence>
<organism evidence="3 4">
    <name type="scientific">Lichenicoccus roseus</name>
    <dbReference type="NCBI Taxonomy" id="2683649"/>
    <lineage>
        <taxon>Bacteria</taxon>
        <taxon>Pseudomonadati</taxon>
        <taxon>Pseudomonadota</taxon>
        <taxon>Alphaproteobacteria</taxon>
        <taxon>Acetobacterales</taxon>
        <taxon>Acetobacteraceae</taxon>
        <taxon>Lichenicoccus</taxon>
    </lineage>
</organism>
<protein>
    <submittedName>
        <fullName evidence="3">Extracellular solute-binding protein</fullName>
    </submittedName>
</protein>
<gene>
    <name evidence="3" type="ORF">FE263_05350</name>
</gene>
<keyword evidence="4" id="KW-1185">Reference proteome</keyword>
<feature type="compositionally biased region" description="Low complexity" evidence="2">
    <location>
        <begin position="43"/>
        <end position="59"/>
    </location>
</feature>
<evidence type="ECO:0000256" key="2">
    <source>
        <dbReference type="SAM" id="MobiDB-lite"/>
    </source>
</evidence>
<dbReference type="Gene3D" id="3.40.190.10">
    <property type="entry name" value="Periplasmic binding protein-like II"/>
    <property type="match status" value="2"/>
</dbReference>
<dbReference type="PANTHER" id="PTHR30222:SF17">
    <property type="entry name" value="SPERMIDINE_PUTRESCINE-BINDING PERIPLASMIC PROTEIN"/>
    <property type="match status" value="1"/>
</dbReference>
<dbReference type="EMBL" id="VCDI01000001">
    <property type="protein sequence ID" value="TLU74591.1"/>
    <property type="molecule type" value="Genomic_DNA"/>
</dbReference>
<dbReference type="Proteomes" id="UP000305654">
    <property type="component" value="Unassembled WGS sequence"/>
</dbReference>
<reference evidence="3 4" key="1">
    <citation type="submission" date="2019-05" db="EMBL/GenBank/DDBJ databases">
        <authorList>
            <person name="Pankratov T."/>
            <person name="Grouzdev D."/>
        </authorList>
    </citation>
    <scope>NUCLEOTIDE SEQUENCE [LARGE SCALE GENOMIC DNA]</scope>
    <source>
        <strain evidence="3 4">KEBCLARHB70R</strain>
    </source>
</reference>
<keyword evidence="1" id="KW-0732">Signal</keyword>
<accession>A0A5R9JFZ3</accession>
<comment type="caution">
    <text evidence="3">The sequence shown here is derived from an EMBL/GenBank/DDBJ whole genome shotgun (WGS) entry which is preliminary data.</text>
</comment>
<dbReference type="OrthoDB" id="9812255at2"/>
<sequence length="473" mass="51829">MAPAATSWRAASYRLSTRASAAGSNSRRSSVCSSRSPAATNRSAAPSTASAGPPAIASSETSTRRERMIHLMQDPFSHTSLGRVTPLRRRQFLRNGALALTALSDGVALPGRRFWAQAATPDNVVRVLGVSTGALADWSNFEKATGLKMEWTPASDDVGLFLHDMIAGDAGERYDIVTCLSGSYAPLADQDLLMPIDLSRLNHWTSLPGFVSGVTPKAPGANRAWGVPYHMNADSFLYAPKRLGLPDAPAEISWKLIYDDPRTRGKVAIDNEIYALICASIYVKAHKLAEIGDLANMTASECHSVAEFLIERKRAGQFRTTYKSFDEQLQLLVGGEVIAETGWEPVAHEAQRRHDDVAYAYTVEGYDKWAQNLMVPAQVASRNGSDKVYATIDWMLGGAYAAELSTREGYMTPRLDLGLTYAQEQGWSAERIALIRQVIDKGTAKLSKPLFWDPGYFTNFASYQTEMARFRNA</sequence>
<evidence type="ECO:0000313" key="3">
    <source>
        <dbReference type="EMBL" id="TLU74591.1"/>
    </source>
</evidence>
<name>A0A5R9JFZ3_9PROT</name>
<dbReference type="PANTHER" id="PTHR30222">
    <property type="entry name" value="SPERMIDINE/PUTRESCINE-BINDING PERIPLASMIC PROTEIN"/>
    <property type="match status" value="1"/>
</dbReference>
<dbReference type="AlphaFoldDB" id="A0A5R9JFZ3"/>
<feature type="compositionally biased region" description="Low complexity" evidence="2">
    <location>
        <begin position="16"/>
        <end position="36"/>
    </location>
</feature>
<dbReference type="SUPFAM" id="SSF53850">
    <property type="entry name" value="Periplasmic binding protein-like II"/>
    <property type="match status" value="1"/>
</dbReference>